<protein>
    <submittedName>
        <fullName evidence="1">Uncharacterized protein</fullName>
    </submittedName>
</protein>
<dbReference type="GeneID" id="19486927"/>
<dbReference type="KEGG" id="vg:19486927"/>
<reference evidence="1 2" key="1">
    <citation type="journal article" date="2014" name="Genome Announc.">
        <title>Complete Genome Sequences of Two Escherichia coli O157:H7 Phages Effective in Limiting Contamination of Food Products.</title>
        <authorList>
            <person name="Hong Y."/>
            <person name="Pan Y."/>
            <person name="Harman N.J."/>
            <person name="Ebner P.D."/>
        </authorList>
    </citation>
    <scope>NUCLEOTIDE SEQUENCE [LARGE SCALE GENOMIC DNA]</scope>
</reference>
<evidence type="ECO:0000313" key="2">
    <source>
        <dbReference type="Proteomes" id="UP000026907"/>
    </source>
</evidence>
<dbReference type="EMBL" id="KJ190158">
    <property type="protein sequence ID" value="AHN83790.1"/>
    <property type="molecule type" value="Genomic_DNA"/>
</dbReference>
<dbReference type="Proteomes" id="UP000026907">
    <property type="component" value="Segment"/>
</dbReference>
<evidence type="ECO:0000313" key="1">
    <source>
        <dbReference type="EMBL" id="AHN83790.1"/>
    </source>
</evidence>
<proteinExistence type="predicted"/>
<name>A0A023MHD2_9CAUD</name>
<keyword evidence="2" id="KW-1185">Reference proteome</keyword>
<dbReference type="RefSeq" id="YP_009031111.1">
    <property type="nucleotide sequence ID" value="NC_024134.1"/>
</dbReference>
<sequence>MLVKGTHTVKQRIEVEIDDCELKHILRSCSNVLLLSILQERAENEFLNALAGRPGDFCVRKRGDNKSWLWEIDADWDYHKNEGIDEPIRELTDKEIQMYNEVCHWATRQQIYLDPVWLIENSH</sequence>
<accession>A0A023MHD2</accession>
<organism evidence="1 2">
    <name type="scientific">Escherichia phage FFH2</name>
    <dbReference type="NCBI Taxonomy" id="1446490"/>
    <lineage>
        <taxon>Viruses</taxon>
        <taxon>Duplodnaviria</taxon>
        <taxon>Heunggongvirae</taxon>
        <taxon>Uroviricota</taxon>
        <taxon>Caudoviricetes</taxon>
        <taxon>Vequintavirinae</taxon>
        <taxon>Vequintavirus</taxon>
        <taxon>Vequintavirus PDX</taxon>
        <taxon>Vequintavirus FFH2</taxon>
    </lineage>
</organism>